<keyword evidence="6" id="KW-0249">Electron transport</keyword>
<evidence type="ECO:0000256" key="2">
    <source>
        <dbReference type="ARBA" id="ARBA00022448"/>
    </source>
</evidence>
<accession>A0A532USQ6</accession>
<feature type="domain" description="Cytochrome b/b6 C-terminal region profile" evidence="12">
    <location>
        <begin position="218"/>
        <end position="353"/>
    </location>
</feature>
<keyword evidence="5" id="KW-0479">Metal-binding</keyword>
<dbReference type="GO" id="GO:0022904">
    <property type="term" value="P:respiratory electron transport chain"/>
    <property type="evidence" value="ECO:0007669"/>
    <property type="project" value="InterPro"/>
</dbReference>
<evidence type="ECO:0000256" key="7">
    <source>
        <dbReference type="ARBA" id="ARBA00022989"/>
    </source>
</evidence>
<keyword evidence="9 10" id="KW-0472">Membrane</keyword>
<feature type="domain" description="Cytochrome b/b6 N-terminal region profile" evidence="11">
    <location>
        <begin position="4"/>
        <end position="216"/>
    </location>
</feature>
<dbReference type="GO" id="GO:0016491">
    <property type="term" value="F:oxidoreductase activity"/>
    <property type="evidence" value="ECO:0007669"/>
    <property type="project" value="InterPro"/>
</dbReference>
<feature type="transmembrane region" description="Helical" evidence="10">
    <location>
        <begin position="151"/>
        <end position="172"/>
    </location>
</feature>
<protein>
    <submittedName>
        <fullName evidence="13">Cytochrome bc complex cytochrome b subunit</fullName>
    </submittedName>
</protein>
<evidence type="ECO:0000313" key="14">
    <source>
        <dbReference type="Proteomes" id="UP000319619"/>
    </source>
</evidence>
<evidence type="ECO:0000256" key="3">
    <source>
        <dbReference type="ARBA" id="ARBA00022617"/>
    </source>
</evidence>
<dbReference type="PANTHER" id="PTHR19271:SF16">
    <property type="entry name" value="CYTOCHROME B"/>
    <property type="match status" value="1"/>
</dbReference>
<organism evidence="13 14">
    <name type="scientific">candidate division LCP-89 bacterium B3_LCP</name>
    <dbReference type="NCBI Taxonomy" id="2012998"/>
    <lineage>
        <taxon>Bacteria</taxon>
        <taxon>Pseudomonadati</taxon>
        <taxon>Bacteria division LCP-89</taxon>
    </lineage>
</organism>
<dbReference type="AlphaFoldDB" id="A0A532USQ6"/>
<gene>
    <name evidence="13" type="ORF">CEE37_13510</name>
</gene>
<dbReference type="SUPFAM" id="SSF81648">
    <property type="entry name" value="a domain/subunit of cytochrome bc1 complex (Ubiquinol-cytochrome c reductase)"/>
    <property type="match status" value="1"/>
</dbReference>
<comment type="subcellular location">
    <subcellularLocation>
        <location evidence="1">Membrane</location>
        <topology evidence="1">Multi-pass membrane protein</topology>
    </subcellularLocation>
</comment>
<name>A0A532USQ6_UNCL8</name>
<dbReference type="GO" id="GO:0009055">
    <property type="term" value="F:electron transfer activity"/>
    <property type="evidence" value="ECO:0007669"/>
    <property type="project" value="InterPro"/>
</dbReference>
<sequence length="353" mass="39898">MRGLINWLAERYQIDQLLSFAKKKDVPIHKEFVWYYFGGIALFLFIIQVFTGILLLLYYKPGADTAFESVQFIVTKVKYGWLIRSIHSWSANLMVLAAFIHMFSNLFARTYRKPRELTWISGMFLFFLSMGFGFSGYLLPWNELAFFATKVGTDIAGAVPIIGEYMLVFLRGGQDVTGGTLSRFFGFHVAVLPGIFTLFLAAHLAIIQFQGMSTPLHLEGKIKRKMPFFPNFMLRDLVVWIGVLNVVALLAVFFPWELGVKADAFQAAPAGIKPEWYFMFMFQTLKFLPAEVFFIEGELVGIGGFSLAGILVVLLPFIDRKSSRGIKHPLVTILGVLAVLFIIAMTIVGYTIE</sequence>
<feature type="transmembrane region" description="Helical" evidence="10">
    <location>
        <begin position="330"/>
        <end position="352"/>
    </location>
</feature>
<feature type="transmembrane region" description="Helical" evidence="10">
    <location>
        <begin position="301"/>
        <end position="318"/>
    </location>
</feature>
<keyword evidence="7 10" id="KW-1133">Transmembrane helix</keyword>
<evidence type="ECO:0000256" key="4">
    <source>
        <dbReference type="ARBA" id="ARBA00022692"/>
    </source>
</evidence>
<evidence type="ECO:0000259" key="11">
    <source>
        <dbReference type="PROSITE" id="PS51002"/>
    </source>
</evidence>
<feature type="transmembrane region" description="Helical" evidence="10">
    <location>
        <begin position="184"/>
        <end position="207"/>
    </location>
</feature>
<evidence type="ECO:0000256" key="8">
    <source>
        <dbReference type="ARBA" id="ARBA00023004"/>
    </source>
</evidence>
<keyword evidence="2" id="KW-0813">Transport</keyword>
<feature type="transmembrane region" description="Helical" evidence="10">
    <location>
        <begin position="119"/>
        <end position="139"/>
    </location>
</feature>
<dbReference type="GO" id="GO:0016020">
    <property type="term" value="C:membrane"/>
    <property type="evidence" value="ECO:0007669"/>
    <property type="project" value="UniProtKB-SubCell"/>
</dbReference>
<comment type="caution">
    <text evidence="13">The sequence shown here is derived from an EMBL/GenBank/DDBJ whole genome shotgun (WGS) entry which is preliminary data.</text>
</comment>
<feature type="transmembrane region" description="Helical" evidence="10">
    <location>
        <begin position="32"/>
        <end position="59"/>
    </location>
</feature>
<evidence type="ECO:0000256" key="6">
    <source>
        <dbReference type="ARBA" id="ARBA00022982"/>
    </source>
</evidence>
<dbReference type="GO" id="GO:0046872">
    <property type="term" value="F:metal ion binding"/>
    <property type="evidence" value="ECO:0007669"/>
    <property type="project" value="UniProtKB-KW"/>
</dbReference>
<keyword evidence="8" id="KW-0408">Iron</keyword>
<dbReference type="PROSITE" id="PS51002">
    <property type="entry name" value="CYTB_NTER"/>
    <property type="match status" value="1"/>
</dbReference>
<evidence type="ECO:0000256" key="10">
    <source>
        <dbReference type="SAM" id="Phobius"/>
    </source>
</evidence>
<dbReference type="InterPro" id="IPR005797">
    <property type="entry name" value="Cyt_b/b6_N"/>
</dbReference>
<feature type="transmembrane region" description="Helical" evidence="10">
    <location>
        <begin position="237"/>
        <end position="256"/>
    </location>
</feature>
<dbReference type="InterPro" id="IPR036150">
    <property type="entry name" value="Cyt_b/b6_C_sf"/>
</dbReference>
<dbReference type="EMBL" id="NJBN01000011">
    <property type="protein sequence ID" value="TKJ37974.1"/>
    <property type="molecule type" value="Genomic_DNA"/>
</dbReference>
<keyword evidence="4 10" id="KW-0812">Transmembrane</keyword>
<dbReference type="Pfam" id="PF00033">
    <property type="entry name" value="Cytochrome_B"/>
    <property type="match status" value="1"/>
</dbReference>
<dbReference type="Pfam" id="PF00032">
    <property type="entry name" value="Cytochrom_B_C"/>
    <property type="match status" value="1"/>
</dbReference>
<evidence type="ECO:0000256" key="5">
    <source>
        <dbReference type="ARBA" id="ARBA00022723"/>
    </source>
</evidence>
<evidence type="ECO:0000313" key="13">
    <source>
        <dbReference type="EMBL" id="TKJ37974.1"/>
    </source>
</evidence>
<dbReference type="SUPFAM" id="SSF81342">
    <property type="entry name" value="Transmembrane di-heme cytochromes"/>
    <property type="match status" value="1"/>
</dbReference>
<dbReference type="Gene3D" id="1.20.810.10">
    <property type="entry name" value="Cytochrome Bc1 Complex, Chain C"/>
    <property type="match status" value="1"/>
</dbReference>
<dbReference type="Proteomes" id="UP000319619">
    <property type="component" value="Unassembled WGS sequence"/>
</dbReference>
<dbReference type="PANTHER" id="PTHR19271">
    <property type="entry name" value="CYTOCHROME B"/>
    <property type="match status" value="1"/>
</dbReference>
<evidence type="ECO:0000256" key="9">
    <source>
        <dbReference type="ARBA" id="ARBA00023136"/>
    </source>
</evidence>
<proteinExistence type="predicted"/>
<feature type="transmembrane region" description="Helical" evidence="10">
    <location>
        <begin position="276"/>
        <end position="295"/>
    </location>
</feature>
<evidence type="ECO:0000256" key="1">
    <source>
        <dbReference type="ARBA" id="ARBA00004141"/>
    </source>
</evidence>
<dbReference type="PROSITE" id="PS51003">
    <property type="entry name" value="CYTB_CTER"/>
    <property type="match status" value="1"/>
</dbReference>
<evidence type="ECO:0000259" key="12">
    <source>
        <dbReference type="PROSITE" id="PS51003"/>
    </source>
</evidence>
<keyword evidence="3" id="KW-0349">Heme</keyword>
<dbReference type="InterPro" id="IPR016174">
    <property type="entry name" value="Di-haem_cyt_TM"/>
</dbReference>
<dbReference type="InterPro" id="IPR027387">
    <property type="entry name" value="Cytb/b6-like_sf"/>
</dbReference>
<reference evidence="13 14" key="1">
    <citation type="submission" date="2017-06" db="EMBL/GenBank/DDBJ databases">
        <title>Novel microbial phyla capable of carbon fixation and sulfur reduction in deep-sea sediments.</title>
        <authorList>
            <person name="Huang J."/>
            <person name="Baker B."/>
            <person name="Wang Y."/>
        </authorList>
    </citation>
    <scope>NUCLEOTIDE SEQUENCE [LARGE SCALE GENOMIC DNA]</scope>
    <source>
        <strain evidence="13">B3_LCP</strain>
    </source>
</reference>
<dbReference type="InterPro" id="IPR005798">
    <property type="entry name" value="Cyt_b/b6_C"/>
</dbReference>
<feature type="transmembrane region" description="Helical" evidence="10">
    <location>
        <begin position="86"/>
        <end position="107"/>
    </location>
</feature>